<evidence type="ECO:0000313" key="1">
    <source>
        <dbReference type="EMBL" id="RDH21605.1"/>
    </source>
</evidence>
<proteinExistence type="predicted"/>
<name>A0A370C115_ASPNG</name>
<evidence type="ECO:0000313" key="2">
    <source>
        <dbReference type="Proteomes" id="UP000253845"/>
    </source>
</evidence>
<gene>
    <name evidence="1" type="ORF">M747DRAFT_21284</name>
</gene>
<organism evidence="1 2">
    <name type="scientific">Aspergillus niger ATCC 13496</name>
    <dbReference type="NCBI Taxonomy" id="1353008"/>
    <lineage>
        <taxon>Eukaryota</taxon>
        <taxon>Fungi</taxon>
        <taxon>Dikarya</taxon>
        <taxon>Ascomycota</taxon>
        <taxon>Pezizomycotina</taxon>
        <taxon>Eurotiomycetes</taxon>
        <taxon>Eurotiomycetidae</taxon>
        <taxon>Eurotiales</taxon>
        <taxon>Aspergillaceae</taxon>
        <taxon>Aspergillus</taxon>
        <taxon>Aspergillus subgen. Circumdati</taxon>
    </lineage>
</organism>
<sequence length="62" mass="6834">MPAAGLPPRLTISVRPDNHLSHGVDYHHPGLSIRMLGGVDIIPAVGQRRKAQELYRCPAYCM</sequence>
<accession>A0A370C115</accession>
<protein>
    <submittedName>
        <fullName evidence="1">Uncharacterized protein</fullName>
    </submittedName>
</protein>
<dbReference type="VEuPathDB" id="FungiDB:M747DRAFT_21284"/>
<dbReference type="Proteomes" id="UP000253845">
    <property type="component" value="Unassembled WGS sequence"/>
</dbReference>
<dbReference type="AlphaFoldDB" id="A0A370C115"/>
<dbReference type="EMBL" id="KZ851910">
    <property type="protein sequence ID" value="RDH21605.1"/>
    <property type="molecule type" value="Genomic_DNA"/>
</dbReference>
<reference evidence="1 2" key="1">
    <citation type="submission" date="2018-07" db="EMBL/GenBank/DDBJ databases">
        <title>Section-level genome sequencing of Aspergillus section Nigri to investigate inter- and intra-species variation.</title>
        <authorList>
            <consortium name="DOE Joint Genome Institute"/>
            <person name="Vesth T.C."/>
            <person name="Nybo J.L."/>
            <person name="Theobald S."/>
            <person name="Frisvad J.C."/>
            <person name="Larsen T.O."/>
            <person name="Nielsen K.F."/>
            <person name="Hoof J.B."/>
            <person name="Brandl J."/>
            <person name="Salamov A."/>
            <person name="Riley R."/>
            <person name="Gladden J.M."/>
            <person name="Phatale P."/>
            <person name="Nielsen M.T."/>
            <person name="Lyhne E.K."/>
            <person name="Kogle M.E."/>
            <person name="Strasser K."/>
            <person name="McDonnell E."/>
            <person name="Barry K."/>
            <person name="Clum A."/>
            <person name="Chen C."/>
            <person name="Nolan M."/>
            <person name="Sandor L."/>
            <person name="Kuo A."/>
            <person name="Lipzen A."/>
            <person name="Hainaut M."/>
            <person name="Drula E."/>
            <person name="Tsang A."/>
            <person name="Magnuson J.K."/>
            <person name="Henrissat B."/>
            <person name="Wiebenga A."/>
            <person name="Simmons B.A."/>
            <person name="Makela M.R."/>
            <person name="De vries R.P."/>
            <person name="Grigoriev I.V."/>
            <person name="Mortensen U.H."/>
            <person name="Baker S.E."/>
            <person name="Andersen M.R."/>
        </authorList>
    </citation>
    <scope>NUCLEOTIDE SEQUENCE [LARGE SCALE GENOMIC DNA]</scope>
    <source>
        <strain evidence="1 2">ATCC 13496</strain>
    </source>
</reference>